<dbReference type="CDD" id="cd00761">
    <property type="entry name" value="Glyco_tranf_GTA_type"/>
    <property type="match status" value="1"/>
</dbReference>
<comment type="caution">
    <text evidence="4">The sequence shown here is derived from an EMBL/GenBank/DDBJ whole genome shotgun (WGS) entry which is preliminary data.</text>
</comment>
<dbReference type="Pfam" id="PF00535">
    <property type="entry name" value="Glycos_transf_2"/>
    <property type="match status" value="1"/>
</dbReference>
<proteinExistence type="predicted"/>
<dbReference type="InterPro" id="IPR001173">
    <property type="entry name" value="Glyco_trans_2-like"/>
</dbReference>
<feature type="domain" description="Glycosyltransferase 2-like" evidence="3">
    <location>
        <begin position="6"/>
        <end position="128"/>
    </location>
</feature>
<accession>A0ABU3Z7K7</accession>
<dbReference type="PANTHER" id="PTHR22916:SF51">
    <property type="entry name" value="GLYCOSYLTRANSFERASE EPSH-RELATED"/>
    <property type="match status" value="1"/>
</dbReference>
<name>A0ABU3Z7K7_9FIRM</name>
<keyword evidence="1 4" id="KW-0328">Glycosyltransferase</keyword>
<sequence length="319" mass="35847">MIPEISVIVPVYKVEAYLPRCVESLLSQTYKDFEIILVDDGSPDTCPAMCDAYAKKYSNIHALHKENGGLSDARNAGMTAAKGEYVTFVDSDDYVHPAYLEMLMQGIRQGADFSVCGFTEVYDGNGIEDLDTSRISAACVNAKEGLAEILYQGFHDVSAWGILLPASLARKYPFPKGKLFEDLYTTYKFYLAAETVAFIRVPLYYYFQRKGSIMGRRNEAFIHDLIESSDQLVEACRGKGALIEQAAMNKQFSNYCRLILQPSELEDKHPEQYQRIVDTLKRARLSVLLDGRARKKNRLAALSLFGGVTGLKMAFRLKF</sequence>
<keyword evidence="5" id="KW-1185">Reference proteome</keyword>
<evidence type="ECO:0000313" key="5">
    <source>
        <dbReference type="Proteomes" id="UP001272515"/>
    </source>
</evidence>
<dbReference type="RefSeq" id="WP_317329510.1">
    <property type="nucleotide sequence ID" value="NZ_JAWJZA010000022.1"/>
</dbReference>
<dbReference type="EMBL" id="JAWJZB010000002">
    <property type="protein sequence ID" value="MDV5087691.1"/>
    <property type="molecule type" value="Genomic_DNA"/>
</dbReference>
<reference evidence="4 5" key="1">
    <citation type="submission" date="2023-10" db="EMBL/GenBank/DDBJ databases">
        <title>Veillonella sp. nov., isolated from a pig farm feces dump.</title>
        <authorList>
            <person name="Chang Y.-H."/>
        </authorList>
    </citation>
    <scope>NUCLEOTIDE SEQUENCE [LARGE SCALE GENOMIC DNA]</scope>
    <source>
        <strain evidence="4 5">YH-vei2233</strain>
    </source>
</reference>
<organism evidence="4 5">
    <name type="scientific">Veillonella absiana</name>
    <dbReference type="NCBI Taxonomy" id="3079305"/>
    <lineage>
        <taxon>Bacteria</taxon>
        <taxon>Bacillati</taxon>
        <taxon>Bacillota</taxon>
        <taxon>Negativicutes</taxon>
        <taxon>Veillonellales</taxon>
        <taxon>Veillonellaceae</taxon>
        <taxon>Veillonella</taxon>
    </lineage>
</organism>
<dbReference type="Proteomes" id="UP001272515">
    <property type="component" value="Unassembled WGS sequence"/>
</dbReference>
<dbReference type="GO" id="GO:0016757">
    <property type="term" value="F:glycosyltransferase activity"/>
    <property type="evidence" value="ECO:0007669"/>
    <property type="project" value="UniProtKB-KW"/>
</dbReference>
<dbReference type="EC" id="2.4.-.-" evidence="4"/>
<keyword evidence="2 4" id="KW-0808">Transferase</keyword>
<dbReference type="PANTHER" id="PTHR22916">
    <property type="entry name" value="GLYCOSYLTRANSFERASE"/>
    <property type="match status" value="1"/>
</dbReference>
<dbReference type="InterPro" id="IPR029044">
    <property type="entry name" value="Nucleotide-diphossugar_trans"/>
</dbReference>
<evidence type="ECO:0000259" key="3">
    <source>
        <dbReference type="Pfam" id="PF00535"/>
    </source>
</evidence>
<evidence type="ECO:0000256" key="1">
    <source>
        <dbReference type="ARBA" id="ARBA00022676"/>
    </source>
</evidence>
<evidence type="ECO:0000256" key="2">
    <source>
        <dbReference type="ARBA" id="ARBA00022679"/>
    </source>
</evidence>
<dbReference type="Gene3D" id="3.90.550.10">
    <property type="entry name" value="Spore Coat Polysaccharide Biosynthesis Protein SpsA, Chain A"/>
    <property type="match status" value="1"/>
</dbReference>
<dbReference type="SUPFAM" id="SSF53448">
    <property type="entry name" value="Nucleotide-diphospho-sugar transferases"/>
    <property type="match status" value="1"/>
</dbReference>
<evidence type="ECO:0000313" key="4">
    <source>
        <dbReference type="EMBL" id="MDV5087691.1"/>
    </source>
</evidence>
<gene>
    <name evidence="4" type="ORF">RVY80_02370</name>
</gene>
<protein>
    <submittedName>
        <fullName evidence="4">Glycosyltransferase family 2 protein</fullName>
        <ecNumber evidence="4">2.4.-.-</ecNumber>
    </submittedName>
</protein>